<reference evidence="8" key="1">
    <citation type="journal article" date="2014" name="Int. J. Syst. Evol. Microbiol.">
        <title>Complete genome sequence of Corynebacterium casei LMG S-19264T (=DSM 44701T), isolated from a smear-ripened cheese.</title>
        <authorList>
            <consortium name="US DOE Joint Genome Institute (JGI-PGF)"/>
            <person name="Walter F."/>
            <person name="Albersmeier A."/>
            <person name="Kalinowski J."/>
            <person name="Ruckert C."/>
        </authorList>
    </citation>
    <scope>NUCLEOTIDE SEQUENCE</scope>
    <source>
        <strain evidence="8">CGMCC 1.12827</strain>
    </source>
</reference>
<feature type="transmembrane region" description="Helical" evidence="6">
    <location>
        <begin position="273"/>
        <end position="289"/>
    </location>
</feature>
<comment type="caution">
    <text evidence="8">The sequence shown here is derived from an EMBL/GenBank/DDBJ whole genome shotgun (WGS) entry which is preliminary data.</text>
</comment>
<dbReference type="Pfam" id="PF03772">
    <property type="entry name" value="Competence"/>
    <property type="match status" value="1"/>
</dbReference>
<dbReference type="PANTHER" id="PTHR30619">
    <property type="entry name" value="DNA INTERNALIZATION/COMPETENCE PROTEIN COMEC/REC2"/>
    <property type="match status" value="1"/>
</dbReference>
<feature type="transmembrane region" description="Helical" evidence="6">
    <location>
        <begin position="317"/>
        <end position="333"/>
    </location>
</feature>
<evidence type="ECO:0000313" key="9">
    <source>
        <dbReference type="Proteomes" id="UP000621454"/>
    </source>
</evidence>
<keyword evidence="5 6" id="KW-0472">Membrane</keyword>
<dbReference type="Proteomes" id="UP000621454">
    <property type="component" value="Unassembled WGS sequence"/>
</dbReference>
<feature type="transmembrane region" description="Helical" evidence="6">
    <location>
        <begin position="339"/>
        <end position="358"/>
    </location>
</feature>
<evidence type="ECO:0000256" key="2">
    <source>
        <dbReference type="ARBA" id="ARBA00022475"/>
    </source>
</evidence>
<evidence type="ECO:0000259" key="7">
    <source>
        <dbReference type="Pfam" id="PF03772"/>
    </source>
</evidence>
<dbReference type="PANTHER" id="PTHR30619:SF7">
    <property type="entry name" value="BETA-LACTAMASE DOMAIN PROTEIN"/>
    <property type="match status" value="1"/>
</dbReference>
<feature type="domain" description="ComEC/Rec2-related protein" evidence="7">
    <location>
        <begin position="221"/>
        <end position="492"/>
    </location>
</feature>
<evidence type="ECO:0000256" key="3">
    <source>
        <dbReference type="ARBA" id="ARBA00022692"/>
    </source>
</evidence>
<organism evidence="8 9">
    <name type="scientific">Gordonia jinhuaensis</name>
    <dbReference type="NCBI Taxonomy" id="1517702"/>
    <lineage>
        <taxon>Bacteria</taxon>
        <taxon>Bacillati</taxon>
        <taxon>Actinomycetota</taxon>
        <taxon>Actinomycetes</taxon>
        <taxon>Mycobacteriales</taxon>
        <taxon>Gordoniaceae</taxon>
        <taxon>Gordonia</taxon>
    </lineage>
</organism>
<proteinExistence type="predicted"/>
<dbReference type="NCBIfam" id="TIGR00360">
    <property type="entry name" value="ComEC_N-term"/>
    <property type="match status" value="1"/>
</dbReference>
<sequence length="563" mass="57956">MSAAGIVWPRWAMVVTTLAALGGAAALAMAGVARHRSRGNLVCMPGRGEPSSRPVGQPALGRWVTVAGICATVAAFGCAIAVREHAAATHPLTAQFGHKTSVTITVRDDPHVIRGAGDPRVMVDALVLEVGQRAVPRAPVTLVGSAEHWLSVTPGARVRATATVSRPRQRDLSVATISAGAPQVISQGSVVWRATAAIRLRFAEAADRGLPEGQSGLLPALVLGDVSGLDPLIADDFRACGMTHLVAVSGANFVLLCGSVVLVAQLLGASRRVTDLVALVAILGLVVLVHPSPSVVRAAVMGVVGVLALSVSRRKQALPALGAAVLVLLAWQPGLAVDIGFALSVTATAGLIVAATPVREALRRRHVPRVFADILAVSLVAHLVTLPLIAMISGRVGVMGLLANILVAPAVAPVTVIGMVALVPSALAIGALAPAMGVADVVSRFAGPELWWMTTVAHVGARVPGVTFAVRDGGLGALALIATGLSAVAVGLGWRLLAPARVASRERQSRSRAGSAPHPGVSGGVRSLWHDVVRGRLLRIASAARRRRVSRRARGLRHHRRGP</sequence>
<keyword evidence="2" id="KW-1003">Cell membrane</keyword>
<protein>
    <recommendedName>
        <fullName evidence="7">ComEC/Rec2-related protein domain-containing protein</fullName>
    </recommendedName>
</protein>
<evidence type="ECO:0000256" key="5">
    <source>
        <dbReference type="ARBA" id="ARBA00023136"/>
    </source>
</evidence>
<evidence type="ECO:0000256" key="4">
    <source>
        <dbReference type="ARBA" id="ARBA00022989"/>
    </source>
</evidence>
<name>A0A916SXJ8_9ACTN</name>
<accession>A0A916SXJ8</accession>
<evidence type="ECO:0000256" key="1">
    <source>
        <dbReference type="ARBA" id="ARBA00004651"/>
    </source>
</evidence>
<dbReference type="InterPro" id="IPR004477">
    <property type="entry name" value="ComEC_N"/>
</dbReference>
<dbReference type="GO" id="GO:0005886">
    <property type="term" value="C:plasma membrane"/>
    <property type="evidence" value="ECO:0007669"/>
    <property type="project" value="UniProtKB-SubCell"/>
</dbReference>
<keyword evidence="9" id="KW-1185">Reference proteome</keyword>
<evidence type="ECO:0000256" key="6">
    <source>
        <dbReference type="SAM" id="Phobius"/>
    </source>
</evidence>
<dbReference type="EMBL" id="BMGC01000004">
    <property type="protein sequence ID" value="GGB22058.1"/>
    <property type="molecule type" value="Genomic_DNA"/>
</dbReference>
<feature type="transmembrane region" description="Helical" evidence="6">
    <location>
        <begin position="410"/>
        <end position="438"/>
    </location>
</feature>
<comment type="subcellular location">
    <subcellularLocation>
        <location evidence="1">Cell membrane</location>
        <topology evidence="1">Multi-pass membrane protein</topology>
    </subcellularLocation>
</comment>
<reference evidence="8" key="2">
    <citation type="submission" date="2020-09" db="EMBL/GenBank/DDBJ databases">
        <authorList>
            <person name="Sun Q."/>
            <person name="Zhou Y."/>
        </authorList>
    </citation>
    <scope>NUCLEOTIDE SEQUENCE</scope>
    <source>
        <strain evidence="8">CGMCC 1.12827</strain>
    </source>
</reference>
<keyword evidence="3 6" id="KW-0812">Transmembrane</keyword>
<evidence type="ECO:0000313" key="8">
    <source>
        <dbReference type="EMBL" id="GGB22058.1"/>
    </source>
</evidence>
<feature type="transmembrane region" description="Helical" evidence="6">
    <location>
        <begin position="476"/>
        <end position="497"/>
    </location>
</feature>
<gene>
    <name evidence="8" type="ORF">GCM10011489_07740</name>
</gene>
<dbReference type="AlphaFoldDB" id="A0A916SXJ8"/>
<keyword evidence="4 6" id="KW-1133">Transmembrane helix</keyword>
<dbReference type="InterPro" id="IPR052159">
    <property type="entry name" value="Competence_DNA_uptake"/>
</dbReference>
<feature type="transmembrane region" description="Helical" evidence="6">
    <location>
        <begin position="245"/>
        <end position="266"/>
    </location>
</feature>
<feature type="transmembrane region" description="Helical" evidence="6">
    <location>
        <begin position="370"/>
        <end position="390"/>
    </location>
</feature>